<evidence type="ECO:0000259" key="6">
    <source>
        <dbReference type="PROSITE" id="PS51085"/>
    </source>
</evidence>
<evidence type="ECO:0000313" key="7">
    <source>
        <dbReference type="EMBL" id="MDR6511610.1"/>
    </source>
</evidence>
<dbReference type="GO" id="GO:0047121">
    <property type="term" value="F:isoquinoline 1-oxidoreductase activity"/>
    <property type="evidence" value="ECO:0007669"/>
    <property type="project" value="UniProtKB-EC"/>
</dbReference>
<name>A0ABU1MMN3_9SPHN</name>
<dbReference type="CDD" id="cd00207">
    <property type="entry name" value="fer2"/>
    <property type="match status" value="1"/>
</dbReference>
<dbReference type="PANTHER" id="PTHR44379">
    <property type="entry name" value="OXIDOREDUCTASE WITH IRON-SULFUR SUBUNIT"/>
    <property type="match status" value="1"/>
</dbReference>
<keyword evidence="1" id="KW-0001">2Fe-2S</keyword>
<comment type="caution">
    <text evidence="7">The sequence shown here is derived from an EMBL/GenBank/DDBJ whole genome shotgun (WGS) entry which is preliminary data.</text>
</comment>
<proteinExistence type="predicted"/>
<dbReference type="InterPro" id="IPR036010">
    <property type="entry name" value="2Fe-2S_ferredoxin-like_sf"/>
</dbReference>
<dbReference type="InterPro" id="IPR036884">
    <property type="entry name" value="2Fe-2S-bd_dom_sf"/>
</dbReference>
<evidence type="ECO:0000256" key="5">
    <source>
        <dbReference type="ARBA" id="ARBA00023014"/>
    </source>
</evidence>
<evidence type="ECO:0000256" key="2">
    <source>
        <dbReference type="ARBA" id="ARBA00022723"/>
    </source>
</evidence>
<organism evidence="7 8">
    <name type="scientific">Novosphingobium capsulatum</name>
    <dbReference type="NCBI Taxonomy" id="13688"/>
    <lineage>
        <taxon>Bacteria</taxon>
        <taxon>Pseudomonadati</taxon>
        <taxon>Pseudomonadota</taxon>
        <taxon>Alphaproteobacteria</taxon>
        <taxon>Sphingomonadales</taxon>
        <taxon>Sphingomonadaceae</taxon>
        <taxon>Novosphingobium</taxon>
    </lineage>
</organism>
<feature type="domain" description="2Fe-2S ferredoxin-type" evidence="6">
    <location>
        <begin position="1"/>
        <end position="76"/>
    </location>
</feature>
<dbReference type="Proteomes" id="UP001184150">
    <property type="component" value="Unassembled WGS sequence"/>
</dbReference>
<evidence type="ECO:0000256" key="4">
    <source>
        <dbReference type="ARBA" id="ARBA00023004"/>
    </source>
</evidence>
<dbReference type="InterPro" id="IPR006058">
    <property type="entry name" value="2Fe2S_fd_BS"/>
</dbReference>
<keyword evidence="4" id="KW-0408">Iron</keyword>
<dbReference type="Pfam" id="PF01799">
    <property type="entry name" value="Fer2_2"/>
    <property type="match status" value="1"/>
</dbReference>
<dbReference type="RefSeq" id="WP_168352729.1">
    <property type="nucleotide sequence ID" value="NZ_JAVDRD010000006.1"/>
</dbReference>
<dbReference type="PANTHER" id="PTHR44379:SF2">
    <property type="entry name" value="BLR6218 PROTEIN"/>
    <property type="match status" value="1"/>
</dbReference>
<dbReference type="EC" id="1.3.99.16" evidence="7"/>
<dbReference type="EMBL" id="JAVDRD010000006">
    <property type="protein sequence ID" value="MDR6511610.1"/>
    <property type="molecule type" value="Genomic_DNA"/>
</dbReference>
<sequence>MIELTVNGQKRQIDADGDTPLLWVLRDDLGMTGTKYGCGIAQCGACSVMIDGTVTRSCVTPVESVASAQITTIEAVEADPVGARVVEAWVKHQVPQCGYCQSGQVMAATSLLKQKAKPSDADVEAAMTNLCRCGTYNAIKAAVRDVAGLAATQEHGA</sequence>
<keyword evidence="5" id="KW-0411">Iron-sulfur</keyword>
<dbReference type="Pfam" id="PF00111">
    <property type="entry name" value="Fer2"/>
    <property type="match status" value="1"/>
</dbReference>
<dbReference type="SUPFAM" id="SSF47741">
    <property type="entry name" value="CO dehydrogenase ISP C-domain like"/>
    <property type="match status" value="1"/>
</dbReference>
<gene>
    <name evidence="7" type="ORF">J2792_002486</name>
</gene>
<evidence type="ECO:0000256" key="3">
    <source>
        <dbReference type="ARBA" id="ARBA00023002"/>
    </source>
</evidence>
<reference evidence="7 8" key="1">
    <citation type="submission" date="2023-07" db="EMBL/GenBank/DDBJ databases">
        <title>Sorghum-associated microbial communities from plants grown in Nebraska, USA.</title>
        <authorList>
            <person name="Schachtman D."/>
        </authorList>
    </citation>
    <scope>NUCLEOTIDE SEQUENCE [LARGE SCALE GENOMIC DNA]</scope>
    <source>
        <strain evidence="7 8">DS1027</strain>
    </source>
</reference>
<dbReference type="PROSITE" id="PS00197">
    <property type="entry name" value="2FE2S_FER_1"/>
    <property type="match status" value="1"/>
</dbReference>
<keyword evidence="8" id="KW-1185">Reference proteome</keyword>
<keyword evidence="3 7" id="KW-0560">Oxidoreductase</keyword>
<protein>
    <submittedName>
        <fullName evidence="7">Isoquinoline 1-oxidoreductase alpha subunit</fullName>
        <ecNumber evidence="7">1.3.99.16</ecNumber>
    </submittedName>
</protein>
<dbReference type="PROSITE" id="PS51085">
    <property type="entry name" value="2FE2S_FER_2"/>
    <property type="match status" value="1"/>
</dbReference>
<dbReference type="SUPFAM" id="SSF54292">
    <property type="entry name" value="2Fe-2S ferredoxin-like"/>
    <property type="match status" value="1"/>
</dbReference>
<evidence type="ECO:0000256" key="1">
    <source>
        <dbReference type="ARBA" id="ARBA00022714"/>
    </source>
</evidence>
<evidence type="ECO:0000313" key="8">
    <source>
        <dbReference type="Proteomes" id="UP001184150"/>
    </source>
</evidence>
<dbReference type="Gene3D" id="3.10.20.30">
    <property type="match status" value="1"/>
</dbReference>
<accession>A0ABU1MMN3</accession>
<dbReference type="InterPro" id="IPR001041">
    <property type="entry name" value="2Fe-2S_ferredoxin-type"/>
</dbReference>
<dbReference type="InterPro" id="IPR051452">
    <property type="entry name" value="Diverse_Oxidoreductases"/>
</dbReference>
<dbReference type="InterPro" id="IPR002888">
    <property type="entry name" value="2Fe-2S-bd"/>
</dbReference>
<dbReference type="Gene3D" id="1.10.150.120">
    <property type="entry name" value="[2Fe-2S]-binding domain"/>
    <property type="match status" value="1"/>
</dbReference>
<dbReference type="InterPro" id="IPR012675">
    <property type="entry name" value="Beta-grasp_dom_sf"/>
</dbReference>
<keyword evidence="2" id="KW-0479">Metal-binding</keyword>